<organism evidence="1 2">
    <name type="scientific">Rapidithrix thailandica</name>
    <dbReference type="NCBI Taxonomy" id="413964"/>
    <lineage>
        <taxon>Bacteria</taxon>
        <taxon>Pseudomonadati</taxon>
        <taxon>Bacteroidota</taxon>
        <taxon>Cytophagia</taxon>
        <taxon>Cytophagales</taxon>
        <taxon>Flammeovirgaceae</taxon>
        <taxon>Rapidithrix</taxon>
    </lineage>
</organism>
<name>A0AAW9RQ25_9BACT</name>
<dbReference type="Proteomes" id="UP001403385">
    <property type="component" value="Unassembled WGS sequence"/>
</dbReference>
<protein>
    <recommendedName>
        <fullName evidence="3">MarR family transcriptional regulator</fullName>
    </recommendedName>
</protein>
<keyword evidence="2" id="KW-1185">Reference proteome</keyword>
<comment type="caution">
    <text evidence="1">The sequence shown here is derived from an EMBL/GenBank/DDBJ whole genome shotgun (WGS) entry which is preliminary data.</text>
</comment>
<dbReference type="EMBL" id="JBDKWZ010000001">
    <property type="protein sequence ID" value="MEN7546869.1"/>
    <property type="molecule type" value="Genomic_DNA"/>
</dbReference>
<evidence type="ECO:0008006" key="3">
    <source>
        <dbReference type="Google" id="ProtNLM"/>
    </source>
</evidence>
<reference evidence="1 2" key="1">
    <citation type="submission" date="2024-04" db="EMBL/GenBank/DDBJ databases">
        <title>Novel genus in family Flammeovirgaceae.</title>
        <authorList>
            <person name="Nguyen T.H."/>
            <person name="Vuong T.Q."/>
            <person name="Le H."/>
            <person name="Kim S.-G."/>
        </authorList>
    </citation>
    <scope>NUCLEOTIDE SEQUENCE [LARGE SCALE GENOMIC DNA]</scope>
    <source>
        <strain evidence="1 2">JCM 23209</strain>
    </source>
</reference>
<evidence type="ECO:0000313" key="2">
    <source>
        <dbReference type="Proteomes" id="UP001403385"/>
    </source>
</evidence>
<sequence>MTEQEFTILDELYFLTSYQDLSEAVGLEEAALLNSLKSLLEKKWIRCYKEADQELPYEDTDLEKDYARYYYLASKEGLLKHNQQ</sequence>
<proteinExistence type="predicted"/>
<evidence type="ECO:0000313" key="1">
    <source>
        <dbReference type="EMBL" id="MEN7546869.1"/>
    </source>
</evidence>
<dbReference type="AlphaFoldDB" id="A0AAW9RQ25"/>
<accession>A0AAW9RQ25</accession>
<gene>
    <name evidence="1" type="ORF">AAG747_03040</name>
</gene>
<dbReference type="RefSeq" id="WP_346819649.1">
    <property type="nucleotide sequence ID" value="NZ_JBDKWZ010000001.1"/>
</dbReference>